<evidence type="ECO:0000313" key="2">
    <source>
        <dbReference type="Proteomes" id="UP000224317"/>
    </source>
</evidence>
<gene>
    <name evidence="1" type="ORF">CSX00_03005</name>
</gene>
<dbReference type="EMBL" id="PDYH01000010">
    <property type="protein sequence ID" value="PHU40933.1"/>
    <property type="molecule type" value="Genomic_DNA"/>
</dbReference>
<dbReference type="Gene3D" id="3.90.550.10">
    <property type="entry name" value="Spore Coat Polysaccharide Biosynthesis Protein SpsA, Chain A"/>
    <property type="match status" value="1"/>
</dbReference>
<dbReference type="CDD" id="cd02518">
    <property type="entry name" value="GT2_SpsF"/>
    <property type="match status" value="1"/>
</dbReference>
<evidence type="ECO:0000313" key="1">
    <source>
        <dbReference type="EMBL" id="PHU40933.1"/>
    </source>
</evidence>
<dbReference type="Pfam" id="PF02348">
    <property type="entry name" value="CTP_transf_3"/>
    <property type="match status" value="1"/>
</dbReference>
<keyword evidence="2" id="KW-1185">Reference proteome</keyword>
<protein>
    <recommendedName>
        <fullName evidence="3">Acylneuraminate cytidylyltransferase</fullName>
    </recommendedName>
</protein>
<accession>A0A2G3ECT8</accession>
<dbReference type="PANTHER" id="PTHR42866">
    <property type="entry name" value="3-DEOXY-MANNO-OCTULOSONATE CYTIDYLYLTRANSFERASE"/>
    <property type="match status" value="1"/>
</dbReference>
<dbReference type="InterPro" id="IPR029044">
    <property type="entry name" value="Nucleotide-diphossugar_trans"/>
</dbReference>
<dbReference type="AlphaFoldDB" id="A0A2G3ECT8"/>
<proteinExistence type="predicted"/>
<name>A0A2G3ECT8_9FIRM</name>
<dbReference type="PANTHER" id="PTHR42866:SF1">
    <property type="entry name" value="SPORE COAT POLYSACCHARIDE BIOSYNTHESIS PROTEIN SPSF"/>
    <property type="match status" value="1"/>
</dbReference>
<dbReference type="SUPFAM" id="SSF53448">
    <property type="entry name" value="Nucleotide-diphospho-sugar transferases"/>
    <property type="match status" value="1"/>
</dbReference>
<dbReference type="InterPro" id="IPR003329">
    <property type="entry name" value="Cytidylyl_trans"/>
</dbReference>
<organism evidence="1 2">
    <name type="scientific">Pseudobutyrivibrio ruminis</name>
    <dbReference type="NCBI Taxonomy" id="46206"/>
    <lineage>
        <taxon>Bacteria</taxon>
        <taxon>Bacillati</taxon>
        <taxon>Bacillota</taxon>
        <taxon>Clostridia</taxon>
        <taxon>Lachnospirales</taxon>
        <taxon>Lachnospiraceae</taxon>
        <taxon>Pseudobutyrivibrio</taxon>
    </lineage>
</organism>
<evidence type="ECO:0008006" key="3">
    <source>
        <dbReference type="Google" id="ProtNLM"/>
    </source>
</evidence>
<dbReference type="Proteomes" id="UP000224317">
    <property type="component" value="Unassembled WGS sequence"/>
</dbReference>
<dbReference type="GO" id="GO:0005829">
    <property type="term" value="C:cytosol"/>
    <property type="evidence" value="ECO:0007669"/>
    <property type="project" value="TreeGrafter"/>
</dbReference>
<reference evidence="1" key="1">
    <citation type="submission" date="2017-10" db="EMBL/GenBank/DDBJ databases">
        <title>Resolving the taxonomy of Roseburia spp., Eubacterium rectale and Agathobacter spp. through phylogenomic analysis.</title>
        <authorList>
            <person name="Sheridan P.O."/>
            <person name="Walker A.W."/>
            <person name="Duncan S.H."/>
            <person name="Scott K.P."/>
            <person name="Toole P.W.O."/>
            <person name="Luis P."/>
            <person name="Flint H.J."/>
        </authorList>
    </citation>
    <scope>NUCLEOTIDE SEQUENCE [LARGE SCALE GENOMIC DNA]</scope>
    <source>
        <strain evidence="1">JK10</strain>
    </source>
</reference>
<sequence length="267" mass="31420">MFLAYGRGSKLKYLVLIQARVGSSRLPNKVLKDICGKPDLQWVVERVKRSKKIDEVMVITSIEKENLPLIQLCTQLGIRVFVGSEDDVLDRYYQAAKLIKPEYVIRVTADCPLFDWNYLDMAIEQLDEDTDYMGQFEDTFPDGLDIEIFKYESLVKSWKEAELASEREHVTQYIRKHPEIFKLKNLECPIKNIGNKRWTLDEDEDYQFINNVYTYFIKEKHTEEFSTKDILEYLLDNPEIEKINSKFARNEGLTKSLDKDYKVELGD</sequence>
<comment type="caution">
    <text evidence="1">The sequence shown here is derived from an EMBL/GenBank/DDBJ whole genome shotgun (WGS) entry which is preliminary data.</text>
</comment>